<dbReference type="EMBL" id="JBGUAW010000013">
    <property type="protein sequence ID" value="MFA9462365.1"/>
    <property type="molecule type" value="Genomic_DNA"/>
</dbReference>
<evidence type="ECO:0000256" key="3">
    <source>
        <dbReference type="ARBA" id="ARBA00005811"/>
    </source>
</evidence>
<protein>
    <submittedName>
        <fullName evidence="14">ExbD/TolR family protein</fullName>
    </submittedName>
</protein>
<evidence type="ECO:0000256" key="5">
    <source>
        <dbReference type="ARBA" id="ARBA00022448"/>
    </source>
</evidence>
<accession>A0ABV4U256</accession>
<keyword evidence="11 13" id="KW-0472">Membrane</keyword>
<evidence type="ECO:0000313" key="14">
    <source>
        <dbReference type="EMBL" id="MFA9462365.1"/>
    </source>
</evidence>
<comment type="subunit">
    <text evidence="4">The accessory proteins ExbB and ExbD seem to form a complex with TonB.</text>
</comment>
<dbReference type="InterPro" id="IPR003400">
    <property type="entry name" value="ExbD"/>
</dbReference>
<reference evidence="14 15" key="1">
    <citation type="submission" date="2024-08" db="EMBL/GenBank/DDBJ databases">
        <title>Whole-genome sequencing of halo(alkali)philic microorganisms from hypersaline lakes.</title>
        <authorList>
            <person name="Sorokin D.Y."/>
            <person name="Merkel A.Y."/>
            <person name="Messina E."/>
            <person name="Yakimov M."/>
        </authorList>
    </citation>
    <scope>NUCLEOTIDE SEQUENCE [LARGE SCALE GENOMIC DNA]</scope>
    <source>
        <strain evidence="14 15">Cl-TMA</strain>
    </source>
</reference>
<dbReference type="Gene3D" id="3.30.420.270">
    <property type="match status" value="1"/>
</dbReference>
<comment type="caution">
    <text evidence="14">The sequence shown here is derived from an EMBL/GenBank/DDBJ whole genome shotgun (WGS) entry which is preliminary data.</text>
</comment>
<evidence type="ECO:0000256" key="8">
    <source>
        <dbReference type="ARBA" id="ARBA00022692"/>
    </source>
</evidence>
<evidence type="ECO:0000256" key="9">
    <source>
        <dbReference type="ARBA" id="ARBA00022927"/>
    </source>
</evidence>
<sequence length="127" mass="13875">MKRFDDINVIPFIDIMLVLLAIVLTTATFIAQGKIDVTLPEAESAKETSEEPPARITIDSQGRFHFNGEAIGLEALEKRLDGLKPEDPVVLRVDKGVAFGRFVSVMDALKARGLNRLSIQARQAGNG</sequence>
<evidence type="ECO:0000256" key="2">
    <source>
        <dbReference type="ARBA" id="ARBA00004249"/>
    </source>
</evidence>
<keyword evidence="9 12" id="KW-0653">Protein transport</keyword>
<keyword evidence="15" id="KW-1185">Reference proteome</keyword>
<keyword evidence="6" id="KW-1003">Cell membrane</keyword>
<evidence type="ECO:0000256" key="11">
    <source>
        <dbReference type="ARBA" id="ARBA00023136"/>
    </source>
</evidence>
<comment type="function">
    <text evidence="1">Involved in the TonB-dependent energy-dependent transport of various receptor-bound substrates.</text>
</comment>
<dbReference type="RefSeq" id="WP_373657155.1">
    <property type="nucleotide sequence ID" value="NZ_JBGUAW010000013.1"/>
</dbReference>
<dbReference type="Pfam" id="PF02472">
    <property type="entry name" value="ExbD"/>
    <property type="match status" value="1"/>
</dbReference>
<evidence type="ECO:0000256" key="10">
    <source>
        <dbReference type="ARBA" id="ARBA00022989"/>
    </source>
</evidence>
<evidence type="ECO:0000256" key="1">
    <source>
        <dbReference type="ARBA" id="ARBA00003540"/>
    </source>
</evidence>
<keyword evidence="5 12" id="KW-0813">Transport</keyword>
<dbReference type="PANTHER" id="PTHR30558">
    <property type="entry name" value="EXBD MEMBRANE COMPONENT OF PMF-DRIVEN MACROMOLECULE IMPORT SYSTEM"/>
    <property type="match status" value="1"/>
</dbReference>
<proteinExistence type="inferred from homology"/>
<dbReference type="PANTHER" id="PTHR30558:SF12">
    <property type="entry name" value="BIOPOLYMER TRANSPORT PROTEIN EXBD"/>
    <property type="match status" value="1"/>
</dbReference>
<evidence type="ECO:0000256" key="12">
    <source>
        <dbReference type="RuleBase" id="RU003879"/>
    </source>
</evidence>
<name>A0ABV4U256_9GAMM</name>
<evidence type="ECO:0000256" key="7">
    <source>
        <dbReference type="ARBA" id="ARBA00022519"/>
    </source>
</evidence>
<comment type="similarity">
    <text evidence="3 12">Belongs to the ExbD/TolR family.</text>
</comment>
<evidence type="ECO:0000256" key="4">
    <source>
        <dbReference type="ARBA" id="ARBA00011471"/>
    </source>
</evidence>
<keyword evidence="10 13" id="KW-1133">Transmembrane helix</keyword>
<evidence type="ECO:0000313" key="15">
    <source>
        <dbReference type="Proteomes" id="UP001575181"/>
    </source>
</evidence>
<organism evidence="14 15">
    <name type="scientific">Thiohalorhabdus methylotrophus</name>
    <dbReference type="NCBI Taxonomy" id="3242694"/>
    <lineage>
        <taxon>Bacteria</taxon>
        <taxon>Pseudomonadati</taxon>
        <taxon>Pseudomonadota</taxon>
        <taxon>Gammaproteobacteria</taxon>
        <taxon>Thiohalorhabdales</taxon>
        <taxon>Thiohalorhabdaceae</taxon>
        <taxon>Thiohalorhabdus</taxon>
    </lineage>
</organism>
<gene>
    <name evidence="14" type="ORF">ACERLL_16245</name>
</gene>
<keyword evidence="8 12" id="KW-0812">Transmembrane</keyword>
<evidence type="ECO:0000256" key="13">
    <source>
        <dbReference type="SAM" id="Phobius"/>
    </source>
</evidence>
<keyword evidence="7" id="KW-0997">Cell inner membrane</keyword>
<dbReference type="Proteomes" id="UP001575181">
    <property type="component" value="Unassembled WGS sequence"/>
</dbReference>
<evidence type="ECO:0000256" key="6">
    <source>
        <dbReference type="ARBA" id="ARBA00022475"/>
    </source>
</evidence>
<feature type="transmembrane region" description="Helical" evidence="13">
    <location>
        <begin position="12"/>
        <end position="31"/>
    </location>
</feature>
<comment type="subcellular location">
    <subcellularLocation>
        <location evidence="2">Cell inner membrane</location>
        <topology evidence="2">Single-pass type II membrane protein</topology>
    </subcellularLocation>
    <subcellularLocation>
        <location evidence="12">Cell membrane</location>
        <topology evidence="12">Single-pass type II membrane protein</topology>
    </subcellularLocation>
</comment>